<dbReference type="InterPro" id="IPR028992">
    <property type="entry name" value="Hedgehog/Intein_dom"/>
</dbReference>
<dbReference type="InterPro" id="IPR036844">
    <property type="entry name" value="Hint_dom_sf"/>
</dbReference>
<dbReference type="InterPro" id="IPR006141">
    <property type="entry name" value="Intein_N"/>
</dbReference>
<evidence type="ECO:0000313" key="3">
    <source>
        <dbReference type="Proteomes" id="UP000228751"/>
    </source>
</evidence>
<dbReference type="Pfam" id="PF13403">
    <property type="entry name" value="Hint_2"/>
    <property type="match status" value="1"/>
</dbReference>
<dbReference type="SUPFAM" id="SSF51294">
    <property type="entry name" value="Hedgehog/intein (Hint) domain"/>
    <property type="match status" value="1"/>
</dbReference>
<evidence type="ECO:0000259" key="1">
    <source>
        <dbReference type="Pfam" id="PF13403"/>
    </source>
</evidence>
<dbReference type="EMBL" id="PEBQ01000093">
    <property type="protein sequence ID" value="PHY94220.1"/>
    <property type="molecule type" value="Genomic_DNA"/>
</dbReference>
<name>A0A2G4RCH8_9PROT</name>
<sequence length="580" mass="61392">MSSPALISVNAGVATIYSSGDLSSLAQISALSGIIVTRNAQTPADDPVVVDFTSGLAGVSALSYVSVRNGATLINDGGLANITALKAINIDGGTYESTTQLLDVSALSGITIGPAGGVLKIDQPGLAAVTLNLPISYVDDKGNATSTPPDNFVLDLPYQKFLGGSLAVPISVNYFNGVTTVQDDTGPITQLLGLAGINVLTRTIYIDGNPFDMKNGQTKIYDDSNGASDALICFLPGSMIRTPNGDVAVENMVMGQEVLTFDADGQATARPVTWVGKAQARVNPDQPDDMAGYPVRVRANAIAAGVPEADLLITPEHSLYLQGRFVPARMLVNGTSIVYDKSITSYDYYHIETEDHAVIMANGTFTESYLDTGNRASFTQTGAVARIGAPVKNWAQDAAATLETSRAFVEPLFHTLATRGSTLYPAQQAAQPAATSRQPNLHLVLANGHTIRPLRHNKDTYTFMLPAQDLENVHLVSRTFRPCDAEGPFVDDRRIMGVAIGQISVASAGTVHAITTHLNTDDLQGWHIMGASRRARWTNGHAVLPLPAGLQGLCLLQVQVLATGTYTMQAEATAERKEAV</sequence>
<feature type="domain" description="Hedgehog/Intein (Hint)" evidence="1">
    <location>
        <begin position="232"/>
        <end position="372"/>
    </location>
</feature>
<gene>
    <name evidence="2" type="ORF">CSR02_06030</name>
</gene>
<dbReference type="RefSeq" id="WP_099540924.1">
    <property type="nucleotide sequence ID" value="NZ_PEBQ01000093.1"/>
</dbReference>
<dbReference type="Gene3D" id="2.170.16.10">
    <property type="entry name" value="Hedgehog/Intein (Hint) domain"/>
    <property type="match status" value="1"/>
</dbReference>
<proteinExistence type="predicted"/>
<dbReference type="PROSITE" id="PS50817">
    <property type="entry name" value="INTEIN_N_TER"/>
    <property type="match status" value="1"/>
</dbReference>
<protein>
    <recommendedName>
        <fullName evidence="1">Hedgehog/Intein (Hint) domain-containing protein</fullName>
    </recommendedName>
</protein>
<organism evidence="2 3">
    <name type="scientific">Acetobacter pomorum</name>
    <dbReference type="NCBI Taxonomy" id="65959"/>
    <lineage>
        <taxon>Bacteria</taxon>
        <taxon>Pseudomonadati</taxon>
        <taxon>Pseudomonadota</taxon>
        <taxon>Alphaproteobacteria</taxon>
        <taxon>Acetobacterales</taxon>
        <taxon>Acetobacteraceae</taxon>
        <taxon>Acetobacter</taxon>
    </lineage>
</organism>
<comment type="caution">
    <text evidence="2">The sequence shown here is derived from an EMBL/GenBank/DDBJ whole genome shotgun (WGS) entry which is preliminary data.</text>
</comment>
<evidence type="ECO:0000313" key="2">
    <source>
        <dbReference type="EMBL" id="PHY94220.1"/>
    </source>
</evidence>
<dbReference type="GO" id="GO:0016539">
    <property type="term" value="P:intein-mediated protein splicing"/>
    <property type="evidence" value="ECO:0007669"/>
    <property type="project" value="InterPro"/>
</dbReference>
<accession>A0A2G4RCH8</accession>
<dbReference type="CDD" id="cd00081">
    <property type="entry name" value="Hint"/>
    <property type="match status" value="1"/>
</dbReference>
<keyword evidence="3" id="KW-1185">Reference proteome</keyword>
<dbReference type="AlphaFoldDB" id="A0A2G4RCH8"/>
<dbReference type="Proteomes" id="UP000228751">
    <property type="component" value="Unassembled WGS sequence"/>
</dbReference>
<dbReference type="OrthoDB" id="7284755at2"/>
<reference evidence="2 3" key="1">
    <citation type="submission" date="2017-10" db="EMBL/GenBank/DDBJ databases">
        <title>Genomic analysis of the genus Acetobacter.</title>
        <authorList>
            <person name="Kim K.H."/>
            <person name="Chun B.H."/>
            <person name="Son A.R."/>
            <person name="Jeon C.O."/>
        </authorList>
    </citation>
    <scope>NUCLEOTIDE SEQUENCE [LARGE SCALE GENOMIC DNA]</scope>
    <source>
        <strain evidence="2 3">LHT 2458</strain>
    </source>
</reference>